<reference evidence="3" key="2">
    <citation type="submission" date="2010-07" db="EMBL/GenBank/DDBJ databases">
        <title>Complete genome sequence of Arthrobacter arilaitensis (strain DSM 16368 / CIP 108037 / JCM 13566 / Re117).</title>
        <authorList>
            <person name="Genoscope."/>
        </authorList>
    </citation>
    <scope>NUCLEOTIDE SEQUENCE [LARGE SCALE GENOMIC DNA]</scope>
    <source>
        <strain evidence="3">DSM 16368 / CIP 108037 / IAM 15318 / JCM 13566 / Re117</strain>
    </source>
</reference>
<organism evidence="2 3">
    <name type="scientific">Glutamicibacter arilaitensis (strain DSM 16368 / CIP 108037 / IAM 15318 / JCM 13566 / NCIMB 14258 / Re117)</name>
    <name type="common">Arthrobacter arilaitensis</name>
    <dbReference type="NCBI Taxonomy" id="861360"/>
    <lineage>
        <taxon>Bacteria</taxon>
        <taxon>Bacillati</taxon>
        <taxon>Actinomycetota</taxon>
        <taxon>Actinomycetes</taxon>
        <taxon>Micrococcales</taxon>
        <taxon>Micrococcaceae</taxon>
        <taxon>Glutamicibacter</taxon>
    </lineage>
</organism>
<evidence type="ECO:0000256" key="1">
    <source>
        <dbReference type="SAM" id="MobiDB-lite"/>
    </source>
</evidence>
<name>A0ABP1U0G3_GLUAR</name>
<evidence type="ECO:0000313" key="3">
    <source>
        <dbReference type="Proteomes" id="UP000006878"/>
    </source>
</evidence>
<reference evidence="3" key="1">
    <citation type="journal article" date="2010" name="PLoS ONE">
        <title>The Arthrobacter arilaitensis Re117 genome sequence reveals its genetic adaptation to the surface of cheese.</title>
        <authorList>
            <person name="Monnet C."/>
            <person name="Loux V."/>
            <person name="Gibrat J.F."/>
            <person name="Spinnler E."/>
            <person name="Barbe V."/>
            <person name="Vacherie B."/>
            <person name="Gavory F."/>
            <person name="Gourbeyre E."/>
            <person name="Siguier P."/>
            <person name="Chandler M."/>
            <person name="Elleuch R."/>
            <person name="Irlinger F."/>
            <person name="Vallaeys T."/>
        </authorList>
    </citation>
    <scope>NUCLEOTIDE SEQUENCE</scope>
    <source>
        <strain evidence="3">DSM 16368 / CIP 108037 / IAM 15318 / JCM 13566 / Re117</strain>
    </source>
</reference>
<sequence>MAAEHHDETTGPDKSPNPHGKNTEVPDPDEAQNAPIPFGHEEDGDNED</sequence>
<dbReference type="RefSeq" id="WP_013348020.1">
    <property type="nucleotide sequence ID" value="NC_014550.1"/>
</dbReference>
<dbReference type="Proteomes" id="UP000006878">
    <property type="component" value="Chromosome"/>
</dbReference>
<feature type="region of interest" description="Disordered" evidence="1">
    <location>
        <begin position="1"/>
        <end position="48"/>
    </location>
</feature>
<protein>
    <submittedName>
        <fullName evidence="2">Uncharacterized protein</fullName>
    </submittedName>
</protein>
<proteinExistence type="predicted"/>
<dbReference type="EMBL" id="FQ311875">
    <property type="protein sequence ID" value="CBT74869.1"/>
    <property type="molecule type" value="Genomic_DNA"/>
</dbReference>
<evidence type="ECO:0000313" key="2">
    <source>
        <dbReference type="EMBL" id="CBT74869.1"/>
    </source>
</evidence>
<keyword evidence="3" id="KW-1185">Reference proteome</keyword>
<dbReference type="GeneID" id="303187122"/>
<feature type="compositionally biased region" description="Basic and acidic residues" evidence="1">
    <location>
        <begin position="1"/>
        <end position="11"/>
    </location>
</feature>
<gene>
    <name evidence="2" type="ordered locus">AARI_06410</name>
</gene>
<accession>A0ABP1U0G3</accession>